<dbReference type="InParanoid" id="A0A286U971"/>
<accession>A0A286U971</accession>
<feature type="region of interest" description="Disordered" evidence="1">
    <location>
        <begin position="1"/>
        <end position="40"/>
    </location>
</feature>
<dbReference type="Proteomes" id="UP000217199">
    <property type="component" value="Unassembled WGS sequence"/>
</dbReference>
<keyword evidence="3" id="KW-1185">Reference proteome</keyword>
<evidence type="ECO:0000256" key="1">
    <source>
        <dbReference type="SAM" id="MobiDB-lite"/>
    </source>
</evidence>
<protein>
    <submittedName>
        <fullName evidence="2">Uncharacterized protein</fullName>
    </submittedName>
</protein>
<organism evidence="2 3">
    <name type="scientific">Pyrrhoderma noxium</name>
    <dbReference type="NCBI Taxonomy" id="2282107"/>
    <lineage>
        <taxon>Eukaryota</taxon>
        <taxon>Fungi</taxon>
        <taxon>Dikarya</taxon>
        <taxon>Basidiomycota</taxon>
        <taxon>Agaricomycotina</taxon>
        <taxon>Agaricomycetes</taxon>
        <taxon>Hymenochaetales</taxon>
        <taxon>Hymenochaetaceae</taxon>
        <taxon>Pyrrhoderma</taxon>
    </lineage>
</organism>
<gene>
    <name evidence="2" type="ORF">PNOK_0775200</name>
</gene>
<evidence type="ECO:0000313" key="2">
    <source>
        <dbReference type="EMBL" id="PAV16132.1"/>
    </source>
</evidence>
<sequence>MLRKIRTHTYEAHSLSQQTTVHSRNPRKLSGRYSSNTLDSSLSPTAKEIARLRGELKLLRDKHYALQAALREAATQSRTKDMLVEQLRERNRSLDAEAGDLRRLADERRLEVRSMERFLTKTDRWAGSDLVQAVKDINNEILQFAAAASEGMAIIVSNSISGVPGTASTNNTTSSNPRARSKSPQDGTKSPTPSLGRRKALERVAARFGSKMRQCLEKRDHMQDPTLLQYALQACVCQCISHAMSSFCFGSTGKLESHLSKIYSHMHATEPQPTSSRWRALTHSHIRALSPNIDSLATTEVTDTCLRGVANVLSAAGFGEVEDLLQRASQKYRSQLRRISELANRFAYIIREGTMSTDFQPLFVESVREFNPLTMENVYEGYEIPTTYNGTGSSGTSRGRVLCTTEVGLQCLTNKGKEGKEFSPQTIERRVVLKPRVVLESIVQVLDR</sequence>
<dbReference type="AlphaFoldDB" id="A0A286U971"/>
<name>A0A286U971_9AGAM</name>
<reference evidence="2 3" key="1">
    <citation type="journal article" date="2017" name="Mol. Ecol.">
        <title>Comparative and population genomic landscape of Phellinus noxius: A hypervariable fungus causing root rot in trees.</title>
        <authorList>
            <person name="Chung C.L."/>
            <person name="Lee T.J."/>
            <person name="Akiba M."/>
            <person name="Lee H.H."/>
            <person name="Kuo T.H."/>
            <person name="Liu D."/>
            <person name="Ke H.M."/>
            <person name="Yokoi T."/>
            <person name="Roa M.B."/>
            <person name="Lu M.J."/>
            <person name="Chang Y.Y."/>
            <person name="Ann P.J."/>
            <person name="Tsai J.N."/>
            <person name="Chen C.Y."/>
            <person name="Tzean S.S."/>
            <person name="Ota Y."/>
            <person name="Hattori T."/>
            <person name="Sahashi N."/>
            <person name="Liou R.F."/>
            <person name="Kikuchi T."/>
            <person name="Tsai I.J."/>
        </authorList>
    </citation>
    <scope>NUCLEOTIDE SEQUENCE [LARGE SCALE GENOMIC DNA]</scope>
    <source>
        <strain evidence="2 3">FFPRI411160</strain>
    </source>
</reference>
<proteinExistence type="predicted"/>
<feature type="compositionally biased region" description="Polar residues" evidence="1">
    <location>
        <begin position="14"/>
        <end position="23"/>
    </location>
</feature>
<comment type="caution">
    <text evidence="2">The sequence shown here is derived from an EMBL/GenBank/DDBJ whole genome shotgun (WGS) entry which is preliminary data.</text>
</comment>
<feature type="compositionally biased region" description="Polar residues" evidence="1">
    <location>
        <begin position="182"/>
        <end position="193"/>
    </location>
</feature>
<feature type="region of interest" description="Disordered" evidence="1">
    <location>
        <begin position="164"/>
        <end position="199"/>
    </location>
</feature>
<dbReference type="OrthoDB" id="3173171at2759"/>
<dbReference type="STRING" id="2282107.A0A286U971"/>
<evidence type="ECO:0000313" key="3">
    <source>
        <dbReference type="Proteomes" id="UP000217199"/>
    </source>
</evidence>
<dbReference type="EMBL" id="NBII01000008">
    <property type="protein sequence ID" value="PAV16132.1"/>
    <property type="molecule type" value="Genomic_DNA"/>
</dbReference>